<dbReference type="PROSITE" id="PS51421">
    <property type="entry name" value="RAS"/>
    <property type="match status" value="1"/>
</dbReference>
<dbReference type="Pfam" id="PF00071">
    <property type="entry name" value="Ras"/>
    <property type="match status" value="1"/>
</dbReference>
<dbReference type="NCBIfam" id="TIGR00231">
    <property type="entry name" value="small_GTP"/>
    <property type="match status" value="1"/>
</dbReference>
<dbReference type="InterPro" id="IPR050209">
    <property type="entry name" value="Rab_GTPases_membrane_traffic"/>
</dbReference>
<dbReference type="Proteomes" id="UP000823872">
    <property type="component" value="Chromosome C1"/>
</dbReference>
<evidence type="ECO:0000313" key="5">
    <source>
        <dbReference type="Ensembl" id="ENSFCTP00005016757.1"/>
    </source>
</evidence>
<keyword evidence="2" id="KW-0547">Nucleotide-binding</keyword>
<evidence type="ECO:0000256" key="2">
    <source>
        <dbReference type="ARBA" id="ARBA00022741"/>
    </source>
</evidence>
<reference evidence="5" key="2">
    <citation type="submission" date="2025-08" db="UniProtKB">
        <authorList>
            <consortium name="Ensembl"/>
        </authorList>
    </citation>
    <scope>IDENTIFICATION</scope>
    <source>
        <strain evidence="5">breed Abyssinian</strain>
    </source>
</reference>
<dbReference type="SMART" id="SM00175">
    <property type="entry name" value="RAB"/>
    <property type="match status" value="1"/>
</dbReference>
<comment type="similarity">
    <text evidence="1">Belongs to the small GTPase superfamily. Rab family.</text>
</comment>
<organism evidence="5 6">
    <name type="scientific">Felis catus</name>
    <name type="common">Cat</name>
    <name type="synonym">Felis silvestris catus</name>
    <dbReference type="NCBI Taxonomy" id="9685"/>
    <lineage>
        <taxon>Eukaryota</taxon>
        <taxon>Metazoa</taxon>
        <taxon>Chordata</taxon>
        <taxon>Craniata</taxon>
        <taxon>Vertebrata</taxon>
        <taxon>Euteleostomi</taxon>
        <taxon>Mammalia</taxon>
        <taxon>Eutheria</taxon>
        <taxon>Laurasiatheria</taxon>
        <taxon>Carnivora</taxon>
        <taxon>Feliformia</taxon>
        <taxon>Felidae</taxon>
        <taxon>Felinae</taxon>
        <taxon>Felis</taxon>
    </lineage>
</organism>
<protein>
    <recommendedName>
        <fullName evidence="7">RAB17, member RAS oncogene family</fullName>
    </recommendedName>
</protein>
<dbReference type="InterPro" id="IPR027417">
    <property type="entry name" value="P-loop_NTPase"/>
</dbReference>
<evidence type="ECO:0000256" key="4">
    <source>
        <dbReference type="SAM" id="MobiDB-lite"/>
    </source>
</evidence>
<sequence>MWGGPGPEVLPRHAARRTLSSGPRAHLPARSLCGICEGSTATCNTFPFVEAAVFRERGSLGLPDGDSASCLSGPRAHDGPARAGSGGDPVLWAKLSRASVPGAFFTKELELGAVAVKLEIWDTAGQEKYHSVCRLYFRGASGAILVYDITRRDSFCKAQQWLQDLEREAPPGEVVVMLVGNKTDVGERREVTFQEGKEFAESKKLLFMEASAKLNHQVTEVFSTIAQELLQREDRKKAQPQRGDAGLALKGAPAGQAGCCAH</sequence>
<dbReference type="PRINTS" id="PR00449">
    <property type="entry name" value="RASTRNSFRMNG"/>
</dbReference>
<evidence type="ECO:0000256" key="3">
    <source>
        <dbReference type="ARBA" id="ARBA00023134"/>
    </source>
</evidence>
<dbReference type="SUPFAM" id="SSF52540">
    <property type="entry name" value="P-loop containing nucleoside triphosphate hydrolases"/>
    <property type="match status" value="1"/>
</dbReference>
<reference evidence="5" key="3">
    <citation type="submission" date="2025-09" db="UniProtKB">
        <authorList>
            <consortium name="Ensembl"/>
        </authorList>
    </citation>
    <scope>IDENTIFICATION</scope>
    <source>
        <strain evidence="5">breed Abyssinian</strain>
    </source>
</reference>
<reference evidence="5 6" key="1">
    <citation type="submission" date="2021-02" db="EMBL/GenBank/DDBJ databases">
        <title>Safari Cat Assemblies.</title>
        <authorList>
            <person name="Bredemeyer K.R."/>
            <person name="Murphy W.J."/>
        </authorList>
    </citation>
    <scope>NUCLEOTIDE SEQUENCE [LARGE SCALE GENOMIC DNA]</scope>
</reference>
<accession>A0ABI7X2N0</accession>
<evidence type="ECO:0000313" key="6">
    <source>
        <dbReference type="Proteomes" id="UP000823872"/>
    </source>
</evidence>
<dbReference type="Ensembl" id="ENSFCTT00005025746.1">
    <property type="protein sequence ID" value="ENSFCTP00005016757.1"/>
    <property type="gene ID" value="ENSFCTG00005009248.1"/>
</dbReference>
<dbReference type="InterPro" id="IPR005225">
    <property type="entry name" value="Small_GTP-bd"/>
</dbReference>
<dbReference type="SMART" id="SM00173">
    <property type="entry name" value="RAS"/>
    <property type="match status" value="1"/>
</dbReference>
<evidence type="ECO:0008006" key="7">
    <source>
        <dbReference type="Google" id="ProtNLM"/>
    </source>
</evidence>
<dbReference type="PROSITE" id="PS51419">
    <property type="entry name" value="RAB"/>
    <property type="match status" value="1"/>
</dbReference>
<dbReference type="GeneTree" id="ENSGT00940000161839"/>
<proteinExistence type="inferred from homology"/>
<evidence type="ECO:0000256" key="1">
    <source>
        <dbReference type="ARBA" id="ARBA00006270"/>
    </source>
</evidence>
<keyword evidence="6" id="KW-1185">Reference proteome</keyword>
<name>A0ABI7X2N0_FELCA</name>
<dbReference type="Gene3D" id="3.40.50.300">
    <property type="entry name" value="P-loop containing nucleotide triphosphate hydrolases"/>
    <property type="match status" value="1"/>
</dbReference>
<dbReference type="SMART" id="SM00174">
    <property type="entry name" value="RHO"/>
    <property type="match status" value="1"/>
</dbReference>
<feature type="region of interest" description="Disordered" evidence="4">
    <location>
        <begin position="233"/>
        <end position="262"/>
    </location>
</feature>
<keyword evidence="3" id="KW-0342">GTP-binding</keyword>
<dbReference type="InterPro" id="IPR001806">
    <property type="entry name" value="Small_GTPase"/>
</dbReference>
<dbReference type="PANTHER" id="PTHR47979">
    <property type="entry name" value="DRAB11-RELATED"/>
    <property type="match status" value="1"/>
</dbReference>